<evidence type="ECO:0000256" key="4">
    <source>
        <dbReference type="ARBA" id="ARBA00023125"/>
    </source>
</evidence>
<evidence type="ECO:0000256" key="3">
    <source>
        <dbReference type="ARBA" id="ARBA00022840"/>
    </source>
</evidence>
<feature type="domain" description="Helicase ATP-binding" evidence="9">
    <location>
        <begin position="113"/>
        <end position="305"/>
    </location>
</feature>
<dbReference type="Pfam" id="PF00270">
    <property type="entry name" value="DEAD"/>
    <property type="match status" value="1"/>
</dbReference>
<keyword evidence="2" id="KW-0547">Nucleotide-binding</keyword>
<comment type="similarity">
    <text evidence="1">Belongs to the helicase family. RecQ subfamily.</text>
</comment>
<evidence type="ECO:0000256" key="1">
    <source>
        <dbReference type="ARBA" id="ARBA00005446"/>
    </source>
</evidence>
<comment type="caution">
    <text evidence="11">The sequence shown here is derived from an EMBL/GenBank/DDBJ whole genome shotgun (WGS) entry which is preliminary data.</text>
</comment>
<evidence type="ECO:0000256" key="7">
    <source>
        <dbReference type="ARBA" id="ARBA00034808"/>
    </source>
</evidence>
<dbReference type="EC" id="5.6.2.4" evidence="7"/>
<evidence type="ECO:0000259" key="10">
    <source>
        <dbReference type="PROSITE" id="PS51194"/>
    </source>
</evidence>
<organism evidence="11 12">
    <name type="scientific">Mytilus edulis</name>
    <name type="common">Blue mussel</name>
    <dbReference type="NCBI Taxonomy" id="6550"/>
    <lineage>
        <taxon>Eukaryota</taxon>
        <taxon>Metazoa</taxon>
        <taxon>Spiralia</taxon>
        <taxon>Lophotrochozoa</taxon>
        <taxon>Mollusca</taxon>
        <taxon>Bivalvia</taxon>
        <taxon>Autobranchia</taxon>
        <taxon>Pteriomorphia</taxon>
        <taxon>Mytilida</taxon>
        <taxon>Mytiloidea</taxon>
        <taxon>Mytilidae</taxon>
        <taxon>Mytilinae</taxon>
        <taxon>Mytilus</taxon>
    </lineage>
</organism>
<dbReference type="InterPro" id="IPR011545">
    <property type="entry name" value="DEAD/DEAH_box_helicase_dom"/>
</dbReference>
<dbReference type="PROSITE" id="PS51192">
    <property type="entry name" value="HELICASE_ATP_BIND_1"/>
    <property type="match status" value="1"/>
</dbReference>
<dbReference type="GO" id="GO:0005694">
    <property type="term" value="C:chromosome"/>
    <property type="evidence" value="ECO:0007669"/>
    <property type="project" value="TreeGrafter"/>
</dbReference>
<evidence type="ECO:0000256" key="6">
    <source>
        <dbReference type="ARBA" id="ARBA00034617"/>
    </source>
</evidence>
<evidence type="ECO:0000256" key="2">
    <source>
        <dbReference type="ARBA" id="ARBA00022741"/>
    </source>
</evidence>
<sequence length="529" mass="59399">MQTTTLRCQKEYRTVKITTMSNYQDSQEENSQNDLFDQDITDTPLALPRAPTAAGCNNTTTNCDCCAKNTALLQEISEGLSNLAMMAEYENHLLRLGLSSNIKLKTKQVEVLKLLEAKNLEILAILPTGYGKSLIYQLAPLILDGTVVVFSPLSVIQEEQIQKLRTSGLKCCILNTRSRLMLPSYQQGRILTADTDEDVKDLKCDIDIAEVSNCSLIFAHPEAFFCTSEGKDLLDSFSFTSSVQAIVIDECHKVVDWGKSFRKAFQHMRELPGFFPGVPRLGLSATITTKDEADVIASLGMTNPAVVRASPDRENIYLQIKVKEPSLDIYDCYENLYKPICNDLLKNPDIFPVTLFFMPLQYIGNAATYCNFIFERPTLDTCLYGILCSGQDDEVKNHVIKELSCEKPKIKLVFCTSVVGMGFNSPSIERVIHARPPRSLSDYIQEIGRAGRTGKDSTALLHYCNRDVAANVKDIKDDIIGFCKEKGCLREYILKQYGFQKSEIDLHQCCNNCRPHCLCIECQMLRIDI</sequence>
<dbReference type="SMART" id="SM00490">
    <property type="entry name" value="HELICc"/>
    <property type="match status" value="1"/>
</dbReference>
<keyword evidence="12" id="KW-1185">Reference proteome</keyword>
<reference evidence="11" key="1">
    <citation type="submission" date="2021-03" db="EMBL/GenBank/DDBJ databases">
        <authorList>
            <person name="Bekaert M."/>
        </authorList>
    </citation>
    <scope>NUCLEOTIDE SEQUENCE</scope>
</reference>
<dbReference type="OrthoDB" id="6088661at2759"/>
<dbReference type="GO" id="GO:0000724">
    <property type="term" value="P:double-strand break repair via homologous recombination"/>
    <property type="evidence" value="ECO:0007669"/>
    <property type="project" value="TreeGrafter"/>
</dbReference>
<keyword evidence="4" id="KW-0238">DNA-binding</keyword>
<dbReference type="Gene3D" id="3.40.50.300">
    <property type="entry name" value="P-loop containing nucleotide triphosphate hydrolases"/>
    <property type="match status" value="2"/>
</dbReference>
<proteinExistence type="inferred from homology"/>
<dbReference type="GO" id="GO:0009378">
    <property type="term" value="F:four-way junction helicase activity"/>
    <property type="evidence" value="ECO:0007669"/>
    <property type="project" value="TreeGrafter"/>
</dbReference>
<dbReference type="GO" id="GO:0003677">
    <property type="term" value="F:DNA binding"/>
    <property type="evidence" value="ECO:0007669"/>
    <property type="project" value="UniProtKB-KW"/>
</dbReference>
<evidence type="ECO:0000313" key="11">
    <source>
        <dbReference type="EMBL" id="CAG2194115.1"/>
    </source>
</evidence>
<evidence type="ECO:0000256" key="8">
    <source>
        <dbReference type="ARBA" id="ARBA00044566"/>
    </source>
</evidence>
<dbReference type="PANTHER" id="PTHR13710:SF105">
    <property type="entry name" value="ATP-DEPENDENT DNA HELICASE Q1"/>
    <property type="match status" value="1"/>
</dbReference>
<dbReference type="InterPro" id="IPR001650">
    <property type="entry name" value="Helicase_C-like"/>
</dbReference>
<dbReference type="EMBL" id="CAJPWZ010000470">
    <property type="protein sequence ID" value="CAG2194115.1"/>
    <property type="molecule type" value="Genomic_DNA"/>
</dbReference>
<dbReference type="PROSITE" id="PS51194">
    <property type="entry name" value="HELICASE_CTER"/>
    <property type="match status" value="1"/>
</dbReference>
<protein>
    <recommendedName>
        <fullName evidence="7">DNA 3'-5' helicase</fullName>
        <ecNumber evidence="7">5.6.2.4</ecNumber>
    </recommendedName>
    <alternativeName>
        <fullName evidence="8">DNA 3'-5' helicase Q1</fullName>
    </alternativeName>
</protein>
<dbReference type="SUPFAM" id="SSF52540">
    <property type="entry name" value="P-loop containing nucleoside triphosphate hydrolases"/>
    <property type="match status" value="1"/>
</dbReference>
<dbReference type="AlphaFoldDB" id="A0A8S3QHY4"/>
<dbReference type="GO" id="GO:0005524">
    <property type="term" value="F:ATP binding"/>
    <property type="evidence" value="ECO:0007669"/>
    <property type="project" value="UniProtKB-KW"/>
</dbReference>
<keyword evidence="5" id="KW-0413">Isomerase</keyword>
<dbReference type="Proteomes" id="UP000683360">
    <property type="component" value="Unassembled WGS sequence"/>
</dbReference>
<dbReference type="PANTHER" id="PTHR13710">
    <property type="entry name" value="DNA HELICASE RECQ FAMILY MEMBER"/>
    <property type="match status" value="1"/>
</dbReference>
<name>A0A8S3QHY4_MYTED</name>
<dbReference type="CDD" id="cd18785">
    <property type="entry name" value="SF2_C"/>
    <property type="match status" value="1"/>
</dbReference>
<dbReference type="GO" id="GO:0005737">
    <property type="term" value="C:cytoplasm"/>
    <property type="evidence" value="ECO:0007669"/>
    <property type="project" value="TreeGrafter"/>
</dbReference>
<dbReference type="InterPro" id="IPR027417">
    <property type="entry name" value="P-loop_NTPase"/>
</dbReference>
<dbReference type="SMART" id="SM00487">
    <property type="entry name" value="DEXDc"/>
    <property type="match status" value="1"/>
</dbReference>
<keyword evidence="3" id="KW-0067">ATP-binding</keyword>
<dbReference type="InterPro" id="IPR014001">
    <property type="entry name" value="Helicase_ATP-bd"/>
</dbReference>
<gene>
    <name evidence="11" type="ORF">MEDL_9196</name>
</gene>
<dbReference type="GO" id="GO:0043138">
    <property type="term" value="F:3'-5' DNA helicase activity"/>
    <property type="evidence" value="ECO:0007669"/>
    <property type="project" value="UniProtKB-EC"/>
</dbReference>
<accession>A0A8S3QHY4</accession>
<feature type="domain" description="Helicase C-terminal" evidence="10">
    <location>
        <begin position="346"/>
        <end position="507"/>
    </location>
</feature>
<comment type="catalytic activity">
    <reaction evidence="6">
        <text>Couples ATP hydrolysis with the unwinding of duplex DNA by translocating in the 3'-5' direction.</text>
        <dbReference type="EC" id="5.6.2.4"/>
    </reaction>
</comment>
<evidence type="ECO:0000259" key="9">
    <source>
        <dbReference type="PROSITE" id="PS51192"/>
    </source>
</evidence>
<evidence type="ECO:0000256" key="5">
    <source>
        <dbReference type="ARBA" id="ARBA00023235"/>
    </source>
</evidence>
<dbReference type="Pfam" id="PF00271">
    <property type="entry name" value="Helicase_C"/>
    <property type="match status" value="1"/>
</dbReference>
<evidence type="ECO:0000313" key="12">
    <source>
        <dbReference type="Proteomes" id="UP000683360"/>
    </source>
</evidence>